<keyword evidence="2" id="KW-1185">Reference proteome</keyword>
<dbReference type="EMBL" id="JAGGJA010000008">
    <property type="protein sequence ID" value="MCW9707708.1"/>
    <property type="molecule type" value="Genomic_DNA"/>
</dbReference>
<dbReference type="RefSeq" id="WP_265766498.1">
    <property type="nucleotide sequence ID" value="NZ_JAGGJA010000008.1"/>
</dbReference>
<accession>A0ABT3PPC6</accession>
<reference evidence="1 2" key="1">
    <citation type="submission" date="2021-03" db="EMBL/GenBank/DDBJ databases">
        <title>Aliifodinibius sp. nov., a new bacterium isolated from saline soil.</title>
        <authorList>
            <person name="Galisteo C."/>
            <person name="De La Haba R."/>
            <person name="Sanchez-Porro C."/>
            <person name="Ventosa A."/>
        </authorList>
    </citation>
    <scope>NUCLEOTIDE SEQUENCE [LARGE SCALE GENOMIC DNA]</scope>
    <source>
        <strain evidence="1 2">1BSP15-2V2</strain>
    </source>
</reference>
<dbReference type="PANTHER" id="PTHR37841:SF1">
    <property type="entry name" value="DUF3298 DOMAIN-CONTAINING PROTEIN"/>
    <property type="match status" value="1"/>
</dbReference>
<dbReference type="InterPro" id="IPR032774">
    <property type="entry name" value="WG_beta_rep"/>
</dbReference>
<sequence length="836" mass="94088">MNNIYVFCGLIYLFISPGCTSNKLTASQQEPVQQDTIKYEAGSRFIRGFARVEQDSSSFYINQDGQRVFDQFVIGNISRLLEPNEEPRPVPEGKLPRYFKKVRKDSSLGVLNSTGDWLLKPKYDVIDTHLPKYNVLDTHSSSLWKVTENGKQSYYGPNGFVLPFKFDSVKYLDGRRFDVKKNGAWGIYDTQTDKIIIPAKYQAFDYCRTCLGKGTYVFAKKQGKWGILNFDNEVLIPFEYEHRDVYMQSSERVKTLYKNGQQMIINLKTGVIKPASKLEEDPSDKRTVELADGFVKKRQNGKWGLLNPIGELVLPYKYDFIDYNADSSGFLLPAPFVPLSKDSKSGIADTTGAIIVPSQYDQPFRLAYNGHLFLSSQKGQKVVLDKTGQSVLPDGATDLGKYTITPLLSNKVIELLTFKLNNLYGFYNPETGKTVDPQYSNLINTRISSLDPYVKVTKGDLVGLVDSNGKTVVPPKYEEITIRDYDAPSLARVTKNQKVGYYNIKKQEEAIPPSYDNISIKGLGDEWTYFLLQKGDSIGVAGIDGNLLVPIKYAGINYIGDSHMVLYESRNGSRKNYISFDMNTHEVYSLPKHQGIELANSGDLVIILRPDGGQQLYNIESRTFIEGEYTQNGFPTAISSFQEGLAKVQKDGKIGFINPNGEVVIPFQYDGATSFWKGLAMVKKEQPGSDQSLYGFIDTSGTAVVPVSYDFKPNSYMPYYFTDGHLLLYNYSDDQKSYLKGYATPEGEVLVKPKYDEIYPSTIANLFLVQKGQKFGVVNDSGKVTIPAICDDIPNRHSGLYNFPLPCKQGSSWKYFNEEGATLPIQVKETIPFYNR</sequence>
<dbReference type="Pfam" id="PF14903">
    <property type="entry name" value="WG_beta_rep"/>
    <property type="match status" value="5"/>
</dbReference>
<organism evidence="1 2">
    <name type="scientific">Fodinibius salsisoli</name>
    <dbReference type="NCBI Taxonomy" id="2820877"/>
    <lineage>
        <taxon>Bacteria</taxon>
        <taxon>Pseudomonadati</taxon>
        <taxon>Balneolota</taxon>
        <taxon>Balneolia</taxon>
        <taxon>Balneolales</taxon>
        <taxon>Balneolaceae</taxon>
        <taxon>Fodinibius</taxon>
    </lineage>
</organism>
<dbReference type="PANTHER" id="PTHR37841">
    <property type="entry name" value="GLR2918 PROTEIN"/>
    <property type="match status" value="1"/>
</dbReference>
<dbReference type="Proteomes" id="UP001207918">
    <property type="component" value="Unassembled WGS sequence"/>
</dbReference>
<proteinExistence type="predicted"/>
<protein>
    <submittedName>
        <fullName evidence="1">WG repeat-containing protein</fullName>
    </submittedName>
</protein>
<gene>
    <name evidence="1" type="ORF">J6I44_12645</name>
</gene>
<evidence type="ECO:0000313" key="2">
    <source>
        <dbReference type="Proteomes" id="UP001207918"/>
    </source>
</evidence>
<comment type="caution">
    <text evidence="1">The sequence shown here is derived from an EMBL/GenBank/DDBJ whole genome shotgun (WGS) entry which is preliminary data.</text>
</comment>
<evidence type="ECO:0000313" key="1">
    <source>
        <dbReference type="EMBL" id="MCW9707708.1"/>
    </source>
</evidence>
<name>A0ABT3PPC6_9BACT</name>